<keyword evidence="8" id="KW-0808">Transferase</keyword>
<accession>A0A378Y4I3</accession>
<keyword evidence="2" id="KW-0004">4Fe-4S</keyword>
<dbReference type="Pfam" id="PF04055">
    <property type="entry name" value="Radical_SAM"/>
    <property type="match status" value="1"/>
</dbReference>
<keyword evidence="4" id="KW-0479">Metal-binding</keyword>
<evidence type="ECO:0000256" key="5">
    <source>
        <dbReference type="ARBA" id="ARBA00023004"/>
    </source>
</evidence>
<dbReference type="CDD" id="cd01335">
    <property type="entry name" value="Radical_SAM"/>
    <property type="match status" value="1"/>
</dbReference>
<dbReference type="UniPathway" id="UPA00782"/>
<dbReference type="Proteomes" id="UP000254400">
    <property type="component" value="Unassembled WGS sequence"/>
</dbReference>
<dbReference type="GO" id="GO:0046872">
    <property type="term" value="F:metal ion binding"/>
    <property type="evidence" value="ECO:0007669"/>
    <property type="project" value="UniProtKB-KW"/>
</dbReference>
<keyword evidence="5" id="KW-0408">Iron</keyword>
<dbReference type="Gene3D" id="3.20.20.70">
    <property type="entry name" value="Aldolase class I"/>
    <property type="match status" value="1"/>
</dbReference>
<dbReference type="EC" id="2.1.1.-" evidence="8"/>
<feature type="domain" description="Radical SAM core" evidence="7">
    <location>
        <begin position="85"/>
        <end position="318"/>
    </location>
</feature>
<organism evidence="8 9">
    <name type="scientific">Paenibacillus polymyxa</name>
    <name type="common">Bacillus polymyxa</name>
    <dbReference type="NCBI Taxonomy" id="1406"/>
    <lineage>
        <taxon>Bacteria</taxon>
        <taxon>Bacillati</taxon>
        <taxon>Bacillota</taxon>
        <taxon>Bacilli</taxon>
        <taxon>Bacillales</taxon>
        <taxon>Paenibacillaceae</taxon>
        <taxon>Paenibacillus</taxon>
    </lineage>
</organism>
<evidence type="ECO:0000256" key="1">
    <source>
        <dbReference type="ARBA" id="ARBA00001966"/>
    </source>
</evidence>
<evidence type="ECO:0000256" key="6">
    <source>
        <dbReference type="ARBA" id="ARBA00023014"/>
    </source>
</evidence>
<dbReference type="PROSITE" id="PS51918">
    <property type="entry name" value="RADICAL_SAM"/>
    <property type="match status" value="1"/>
</dbReference>
<sequence>MKASQYNFIFNDIIENTDKTVLYNSRTGALAVLEPEYYKQFCEHTNNGLAINNDTYLKNLIECGYIVEDNMNEKAYVKVNLLKNRFESSNLMLTIAPTMACNFRCVYCFEKDQYHNKTMSEETAQSIVNFVKANASKLDTLNVTWYGGEPLIAMKQIVRISEDFLEICKENNIQYTASVITNGYLLNKEKVQTLISCGVNDIQVTVDGPKEVHDLRRPLVSGRGTFDVIMNNLKQIKGMIKIFMRINTDQDNWLNLHEIVGFLKENSLLENVIPYLGLVTPTNGKYEGTKCLTDEMYSKFNLKFMSENDIPISYIYPAPKGNYCSADKYNSFVIDPLGHLYKCWSDIGIIEQCVGNINEDTSVKWNTELLGCYLLYDPTEDEKCSDCKYLPVCLGGCPHNRMADFNICEQYRYNLQEYITECTKVLLAGQLTENKKEVSESC</sequence>
<dbReference type="SFLD" id="SFLDG01067">
    <property type="entry name" value="SPASM/twitch_domain_containing"/>
    <property type="match status" value="1"/>
</dbReference>
<dbReference type="SFLD" id="SFLDG01386">
    <property type="entry name" value="main_SPASM_domain-containing"/>
    <property type="match status" value="1"/>
</dbReference>
<dbReference type="EMBL" id="UGSC01000001">
    <property type="protein sequence ID" value="SUA71440.1"/>
    <property type="molecule type" value="Genomic_DNA"/>
</dbReference>
<comment type="cofactor">
    <cofactor evidence="1">
        <name>[4Fe-4S] cluster</name>
        <dbReference type="ChEBI" id="CHEBI:49883"/>
    </cofactor>
</comment>
<keyword evidence="8" id="KW-0489">Methyltransferase</keyword>
<reference evidence="8 9" key="1">
    <citation type="submission" date="2018-06" db="EMBL/GenBank/DDBJ databases">
        <authorList>
            <consortium name="Pathogen Informatics"/>
            <person name="Doyle S."/>
        </authorList>
    </citation>
    <scope>NUCLEOTIDE SEQUENCE [LARGE SCALE GENOMIC DNA]</scope>
    <source>
        <strain evidence="8 9">NCTC10343</strain>
    </source>
</reference>
<evidence type="ECO:0000256" key="4">
    <source>
        <dbReference type="ARBA" id="ARBA00022723"/>
    </source>
</evidence>
<evidence type="ECO:0000313" key="8">
    <source>
        <dbReference type="EMBL" id="SUA71440.1"/>
    </source>
</evidence>
<name>A0A378Y4I3_PAEPO</name>
<dbReference type="GO" id="GO:0051539">
    <property type="term" value="F:4 iron, 4 sulfur cluster binding"/>
    <property type="evidence" value="ECO:0007669"/>
    <property type="project" value="UniProtKB-KW"/>
</dbReference>
<dbReference type="InterPro" id="IPR013785">
    <property type="entry name" value="Aldolase_TIM"/>
</dbReference>
<dbReference type="PANTHER" id="PTHR43787:SF3">
    <property type="entry name" value="ARYLSULFATASE REGULATORY PROTEIN"/>
    <property type="match status" value="1"/>
</dbReference>
<dbReference type="GO" id="GO:0032259">
    <property type="term" value="P:methylation"/>
    <property type="evidence" value="ECO:0007669"/>
    <property type="project" value="UniProtKB-KW"/>
</dbReference>
<dbReference type="InterPro" id="IPR058240">
    <property type="entry name" value="rSAM_sf"/>
</dbReference>
<dbReference type="AlphaFoldDB" id="A0A378Y4I3"/>
<dbReference type="InterPro" id="IPR023867">
    <property type="entry name" value="Sulphatase_maturase_rSAM"/>
</dbReference>
<dbReference type="GO" id="GO:0016491">
    <property type="term" value="F:oxidoreductase activity"/>
    <property type="evidence" value="ECO:0007669"/>
    <property type="project" value="InterPro"/>
</dbReference>
<dbReference type="SUPFAM" id="SSF102114">
    <property type="entry name" value="Radical SAM enzymes"/>
    <property type="match status" value="1"/>
</dbReference>
<dbReference type="SFLD" id="SFLDG01384">
    <property type="entry name" value="thioether_bond_formation_requi"/>
    <property type="match status" value="1"/>
</dbReference>
<evidence type="ECO:0000313" key="9">
    <source>
        <dbReference type="Proteomes" id="UP000254400"/>
    </source>
</evidence>
<dbReference type="InterPro" id="IPR007197">
    <property type="entry name" value="rSAM"/>
</dbReference>
<keyword evidence="3" id="KW-0949">S-adenosyl-L-methionine</keyword>
<evidence type="ECO:0000259" key="7">
    <source>
        <dbReference type="PROSITE" id="PS51918"/>
    </source>
</evidence>
<dbReference type="InterPro" id="IPR023885">
    <property type="entry name" value="4Fe4S-binding_SPASM_dom"/>
</dbReference>
<dbReference type="GeneID" id="93347671"/>
<proteinExistence type="predicted"/>
<gene>
    <name evidence="8" type="primary">M1_4322</name>
    <name evidence="8" type="ORF">NCTC10343_04344</name>
</gene>
<evidence type="ECO:0000256" key="3">
    <source>
        <dbReference type="ARBA" id="ARBA00022691"/>
    </source>
</evidence>
<evidence type="ECO:0000256" key="2">
    <source>
        <dbReference type="ARBA" id="ARBA00022485"/>
    </source>
</evidence>
<keyword evidence="6" id="KW-0411">Iron-sulfur</keyword>
<dbReference type="SFLD" id="SFLDS00029">
    <property type="entry name" value="Radical_SAM"/>
    <property type="match status" value="1"/>
</dbReference>
<dbReference type="PANTHER" id="PTHR43787">
    <property type="entry name" value="FEMO COFACTOR BIOSYNTHESIS PROTEIN NIFB-RELATED"/>
    <property type="match status" value="1"/>
</dbReference>
<dbReference type="RefSeq" id="WP_019688427.1">
    <property type="nucleotide sequence ID" value="NZ_CP036496.1"/>
</dbReference>
<dbReference type="NCBIfam" id="TIGR04085">
    <property type="entry name" value="rSAM_more_4Fe4S"/>
    <property type="match status" value="1"/>
</dbReference>
<dbReference type="GO" id="GO:0008168">
    <property type="term" value="F:methyltransferase activity"/>
    <property type="evidence" value="ECO:0007669"/>
    <property type="project" value="UniProtKB-KW"/>
</dbReference>
<protein>
    <submittedName>
        <fullName evidence="8">Ribosomal RNA large subunit methyltransferase</fullName>
        <ecNumber evidence="8">2.1.1.-</ecNumber>
    </submittedName>
</protein>